<keyword evidence="5 7" id="KW-1133">Transmembrane helix</keyword>
<organism evidence="9 10">
    <name type="scientific">Pirellula staleyi (strain ATCC 27377 / DSM 6068 / ICPB 4128)</name>
    <name type="common">Pirella staleyi</name>
    <dbReference type="NCBI Taxonomy" id="530564"/>
    <lineage>
        <taxon>Bacteria</taxon>
        <taxon>Pseudomonadati</taxon>
        <taxon>Planctomycetota</taxon>
        <taxon>Planctomycetia</taxon>
        <taxon>Pirellulales</taxon>
        <taxon>Pirellulaceae</taxon>
        <taxon>Pirellula</taxon>
    </lineage>
</organism>
<dbReference type="PANTHER" id="PTHR43163">
    <property type="entry name" value="DIPEPTIDE TRANSPORT SYSTEM PERMEASE PROTEIN DPPB-RELATED"/>
    <property type="match status" value="1"/>
</dbReference>
<comment type="subcellular location">
    <subcellularLocation>
        <location evidence="1 7">Cell membrane</location>
        <topology evidence="1 7">Multi-pass membrane protein</topology>
    </subcellularLocation>
</comment>
<sequence length="334" mass="36735">MIGYLLRRIAHALATIVVAVALVFIAMRSLPGNPLLARFGQHPDAEQIERIRQANGWDRPMLEQLGKFFWQVVTTGDLGKSLVRTNSNVTAELARKVPATIELTFAALCLALPLGIGAGVMASVMRNRWPDRLCMVLSLLGVSIPVFFLGLCLQKTFTWLPTSQRLPPEIFDFEPLTGLYLFDTLWQGRPALTLEAARHLLLPALVLATIPMAVIARITRASMLEVLPADFMRTAAAKGASRWRRVLYHALPAAAVPITNIAGLQIGLLLSGAVLTETVFDWPGVGRYLADAVIRDKDYVAVQAAAIVIAALFVSINLILDIVYVWLDPRIRLR</sequence>
<reference evidence="9 10" key="1">
    <citation type="journal article" date="2009" name="Stand. Genomic Sci.">
        <title>Complete genome sequence of Pirellula staleyi type strain (ATCC 27377).</title>
        <authorList>
            <person name="Clum A."/>
            <person name="Tindall B.J."/>
            <person name="Sikorski J."/>
            <person name="Ivanova N."/>
            <person name="Mavrommatis K."/>
            <person name="Lucas S."/>
            <person name="Glavina del Rio T."/>
            <person name="Nolan M."/>
            <person name="Chen F."/>
            <person name="Tice H."/>
            <person name="Pitluck S."/>
            <person name="Cheng J.F."/>
            <person name="Chertkov O."/>
            <person name="Brettin T."/>
            <person name="Han C."/>
            <person name="Detter J.C."/>
            <person name="Kuske C."/>
            <person name="Bruce D."/>
            <person name="Goodwin L."/>
            <person name="Ovchinikova G."/>
            <person name="Pati A."/>
            <person name="Mikhailova N."/>
            <person name="Chen A."/>
            <person name="Palaniappan K."/>
            <person name="Land M."/>
            <person name="Hauser L."/>
            <person name="Chang Y.J."/>
            <person name="Jeffries C.D."/>
            <person name="Chain P."/>
            <person name="Rohde M."/>
            <person name="Goker M."/>
            <person name="Bristow J."/>
            <person name="Eisen J.A."/>
            <person name="Markowitz V."/>
            <person name="Hugenholtz P."/>
            <person name="Kyrpides N.C."/>
            <person name="Klenk H.P."/>
            <person name="Lapidus A."/>
        </authorList>
    </citation>
    <scope>NUCLEOTIDE SEQUENCE [LARGE SCALE GENOMIC DNA]</scope>
    <source>
        <strain evidence="10">ATCC 27377 / DSM 6068 / ICPB 4128</strain>
    </source>
</reference>
<feature type="transmembrane region" description="Helical" evidence="7">
    <location>
        <begin position="12"/>
        <end position="30"/>
    </location>
</feature>
<gene>
    <name evidence="9" type="ordered locus">Psta_2858</name>
</gene>
<dbReference type="GO" id="GO:0005886">
    <property type="term" value="C:plasma membrane"/>
    <property type="evidence" value="ECO:0007669"/>
    <property type="project" value="UniProtKB-SubCell"/>
</dbReference>
<evidence type="ECO:0000313" key="10">
    <source>
        <dbReference type="Proteomes" id="UP000001887"/>
    </source>
</evidence>
<evidence type="ECO:0000256" key="2">
    <source>
        <dbReference type="ARBA" id="ARBA00022448"/>
    </source>
</evidence>
<feature type="transmembrane region" description="Helical" evidence="7">
    <location>
        <begin position="103"/>
        <end position="124"/>
    </location>
</feature>
<dbReference type="STRING" id="530564.Psta_2858"/>
<feature type="transmembrane region" description="Helical" evidence="7">
    <location>
        <begin position="200"/>
        <end position="218"/>
    </location>
</feature>
<accession>D2R8I2</accession>
<dbReference type="SUPFAM" id="SSF161098">
    <property type="entry name" value="MetI-like"/>
    <property type="match status" value="1"/>
</dbReference>
<evidence type="ECO:0000313" key="9">
    <source>
        <dbReference type="EMBL" id="ADB17523.1"/>
    </source>
</evidence>
<dbReference type="InterPro" id="IPR045621">
    <property type="entry name" value="BPD_transp_1_N"/>
</dbReference>
<name>D2R8I2_PIRSD</name>
<dbReference type="eggNOG" id="COG0601">
    <property type="taxonomic scope" value="Bacteria"/>
</dbReference>
<dbReference type="InterPro" id="IPR000515">
    <property type="entry name" value="MetI-like"/>
</dbReference>
<dbReference type="GO" id="GO:0055085">
    <property type="term" value="P:transmembrane transport"/>
    <property type="evidence" value="ECO:0007669"/>
    <property type="project" value="InterPro"/>
</dbReference>
<feature type="transmembrane region" description="Helical" evidence="7">
    <location>
        <begin position="136"/>
        <end position="157"/>
    </location>
</feature>
<evidence type="ECO:0000259" key="8">
    <source>
        <dbReference type="PROSITE" id="PS50928"/>
    </source>
</evidence>
<evidence type="ECO:0000256" key="6">
    <source>
        <dbReference type="ARBA" id="ARBA00023136"/>
    </source>
</evidence>
<dbReference type="Gene3D" id="1.10.3720.10">
    <property type="entry name" value="MetI-like"/>
    <property type="match status" value="1"/>
</dbReference>
<feature type="transmembrane region" description="Helical" evidence="7">
    <location>
        <begin position="246"/>
        <end position="270"/>
    </location>
</feature>
<keyword evidence="2 7" id="KW-0813">Transport</keyword>
<keyword evidence="3" id="KW-1003">Cell membrane</keyword>
<keyword evidence="6 7" id="KW-0472">Membrane</keyword>
<dbReference type="HOGENOM" id="CLU_036879_0_0_0"/>
<dbReference type="InterPro" id="IPR035906">
    <property type="entry name" value="MetI-like_sf"/>
</dbReference>
<dbReference type="CDD" id="cd06261">
    <property type="entry name" value="TM_PBP2"/>
    <property type="match status" value="1"/>
</dbReference>
<keyword evidence="4 7" id="KW-0812">Transmembrane</keyword>
<keyword evidence="10" id="KW-1185">Reference proteome</keyword>
<dbReference type="EMBL" id="CP001848">
    <property type="protein sequence ID" value="ADB17523.1"/>
    <property type="molecule type" value="Genomic_DNA"/>
</dbReference>
<evidence type="ECO:0000256" key="4">
    <source>
        <dbReference type="ARBA" id="ARBA00022692"/>
    </source>
</evidence>
<dbReference type="AlphaFoldDB" id="D2R8I2"/>
<dbReference type="PROSITE" id="PS50928">
    <property type="entry name" value="ABC_TM1"/>
    <property type="match status" value="1"/>
</dbReference>
<proteinExistence type="inferred from homology"/>
<dbReference type="Proteomes" id="UP000001887">
    <property type="component" value="Chromosome"/>
</dbReference>
<comment type="similarity">
    <text evidence="7">Belongs to the binding-protein-dependent transport system permease family.</text>
</comment>
<evidence type="ECO:0000256" key="3">
    <source>
        <dbReference type="ARBA" id="ARBA00022475"/>
    </source>
</evidence>
<dbReference type="Pfam" id="PF19300">
    <property type="entry name" value="BPD_transp_1_N"/>
    <property type="match status" value="1"/>
</dbReference>
<evidence type="ECO:0000256" key="5">
    <source>
        <dbReference type="ARBA" id="ARBA00022989"/>
    </source>
</evidence>
<protein>
    <submittedName>
        <fullName evidence="9">Binding-protein-dependent transport systems inner membrane component</fullName>
    </submittedName>
</protein>
<evidence type="ECO:0000256" key="1">
    <source>
        <dbReference type="ARBA" id="ARBA00004651"/>
    </source>
</evidence>
<feature type="transmembrane region" description="Helical" evidence="7">
    <location>
        <begin position="304"/>
        <end position="327"/>
    </location>
</feature>
<dbReference type="PANTHER" id="PTHR43163:SF6">
    <property type="entry name" value="DIPEPTIDE TRANSPORT SYSTEM PERMEASE PROTEIN DPPB-RELATED"/>
    <property type="match status" value="1"/>
</dbReference>
<feature type="domain" description="ABC transmembrane type-1" evidence="8">
    <location>
        <begin position="97"/>
        <end position="320"/>
    </location>
</feature>
<dbReference type="Pfam" id="PF00528">
    <property type="entry name" value="BPD_transp_1"/>
    <property type="match status" value="1"/>
</dbReference>
<dbReference type="KEGG" id="psl:Psta_2858"/>
<evidence type="ECO:0000256" key="7">
    <source>
        <dbReference type="RuleBase" id="RU363032"/>
    </source>
</evidence>